<dbReference type="Gene3D" id="1.20.81.30">
    <property type="entry name" value="Type II secretion system (T2SS), domain F"/>
    <property type="match status" value="2"/>
</dbReference>
<evidence type="ECO:0000256" key="7">
    <source>
        <dbReference type="ARBA" id="ARBA00022692"/>
    </source>
</evidence>
<evidence type="ECO:0000256" key="11">
    <source>
        <dbReference type="ARBA" id="ARBA00022989"/>
    </source>
</evidence>
<dbReference type="OrthoDB" id="9805682at2"/>
<sequence length="404" mass="43478">MPLFEYTGLDAAGKKVRGVIEGSGKKSVQQKLRAEGIFPTDLREERAQTGSGWTLRRGGGKVPAPQLAAATRQLATLLGAGLPLDEALATAGSQLEHPALERALGRVREEVVQGQTLHDALAGQGGLFPPLYINMVEVGENTGTLDQALQRLADFLEDQAKMVGRIQAAMAYPILMALIGTGVLIFLFTFVVPKVTRMLEDLGQALPLPTQLLIGTSDFLAGWWWLLLLILGAAAVALIRYRRTDAGRLAFDGWALKVPVIGRLNLLIATSRFSRTLATLLRSGVPLLAALEITRNLLQNRLLRRALEETSLAVREGEGLAPPLKRSGVFPPMVAQMAAIGERSGDLEAMLFRVADTYEHQVEMAISGALSLLEPLMILLMGTVVGFIVLAILLPIFQASQGIG</sequence>
<keyword evidence="6" id="KW-0997">Cell inner membrane</keyword>
<evidence type="ECO:0000256" key="4">
    <source>
        <dbReference type="ARBA" id="ARBA00022448"/>
    </source>
</evidence>
<keyword evidence="10" id="KW-0653">Protein transport</keyword>
<dbReference type="RefSeq" id="WP_053549575.1">
    <property type="nucleotide sequence ID" value="NZ_CP010802.1"/>
</dbReference>
<comment type="function">
    <text evidence="1">Component of the type II secretion system inner membrane complex required for the energy-dependent secretion of extracellular factors such as proteases and toxins from the periplasm.</text>
</comment>
<dbReference type="FunFam" id="1.20.81.30:FF:000001">
    <property type="entry name" value="Type II secretion system protein F"/>
    <property type="match status" value="2"/>
</dbReference>
<accession>A0A0M4DF89</accession>
<evidence type="ECO:0000259" key="16">
    <source>
        <dbReference type="Pfam" id="PF00482"/>
    </source>
</evidence>
<dbReference type="InterPro" id="IPR018076">
    <property type="entry name" value="T2SS_GspF_dom"/>
</dbReference>
<evidence type="ECO:0000256" key="8">
    <source>
        <dbReference type="ARBA" id="ARBA00022723"/>
    </source>
</evidence>
<evidence type="ECO:0000256" key="9">
    <source>
        <dbReference type="ARBA" id="ARBA00022837"/>
    </source>
</evidence>
<comment type="similarity">
    <text evidence="3 14">Belongs to the GSP F family.</text>
</comment>
<keyword evidence="4 14" id="KW-0813">Transport</keyword>
<organism evidence="17 18">
    <name type="scientific">Desulfuromonas soudanensis</name>
    <dbReference type="NCBI Taxonomy" id="1603606"/>
    <lineage>
        <taxon>Bacteria</taxon>
        <taxon>Pseudomonadati</taxon>
        <taxon>Thermodesulfobacteriota</taxon>
        <taxon>Desulfuromonadia</taxon>
        <taxon>Desulfuromonadales</taxon>
        <taxon>Desulfuromonadaceae</taxon>
        <taxon>Desulfuromonas</taxon>
    </lineage>
</organism>
<evidence type="ECO:0000256" key="12">
    <source>
        <dbReference type="ARBA" id="ARBA00023136"/>
    </source>
</evidence>
<dbReference type="NCBIfam" id="TIGR02120">
    <property type="entry name" value="GspF"/>
    <property type="match status" value="1"/>
</dbReference>
<dbReference type="InterPro" id="IPR042094">
    <property type="entry name" value="T2SS_GspF_sf"/>
</dbReference>
<dbReference type="GO" id="GO:0015628">
    <property type="term" value="P:protein secretion by the type II secretion system"/>
    <property type="evidence" value="ECO:0007669"/>
    <property type="project" value="InterPro"/>
</dbReference>
<protein>
    <recommendedName>
        <fullName evidence="13">General secretion pathway protein F</fullName>
    </recommendedName>
</protein>
<dbReference type="PATRIC" id="fig|1603606.3.peg.623"/>
<feature type="domain" description="Type II secretion system protein GspF" evidence="16">
    <location>
        <begin position="71"/>
        <end position="193"/>
    </location>
</feature>
<keyword evidence="7 14" id="KW-0812">Transmembrane</keyword>
<dbReference type="EMBL" id="CP010802">
    <property type="protein sequence ID" value="ALC15362.1"/>
    <property type="molecule type" value="Genomic_DNA"/>
</dbReference>
<comment type="subcellular location">
    <subcellularLocation>
        <location evidence="2">Cell inner membrane</location>
        <topology evidence="2">Multi-pass membrane protein</topology>
    </subcellularLocation>
    <subcellularLocation>
        <location evidence="14">Cell membrane</location>
        <topology evidence="14">Multi-pass membrane protein</topology>
    </subcellularLocation>
</comment>
<dbReference type="InterPro" id="IPR001992">
    <property type="entry name" value="T2SS_GspF/T4SS_PilC_CS"/>
</dbReference>
<evidence type="ECO:0000313" key="18">
    <source>
        <dbReference type="Proteomes" id="UP000057158"/>
    </source>
</evidence>
<evidence type="ECO:0000256" key="3">
    <source>
        <dbReference type="ARBA" id="ARBA00005745"/>
    </source>
</evidence>
<dbReference type="PANTHER" id="PTHR30012:SF0">
    <property type="entry name" value="TYPE II SECRETION SYSTEM PROTEIN F-RELATED"/>
    <property type="match status" value="1"/>
</dbReference>
<evidence type="ECO:0000256" key="1">
    <source>
        <dbReference type="ARBA" id="ARBA00002684"/>
    </source>
</evidence>
<gene>
    <name evidence="17" type="primary">gspF</name>
    <name evidence="17" type="ORF">DSOUD_0573</name>
</gene>
<dbReference type="STRING" id="1603606.DSOUD_0573"/>
<dbReference type="Pfam" id="PF00482">
    <property type="entry name" value="T2SSF"/>
    <property type="match status" value="2"/>
</dbReference>
<dbReference type="GO" id="GO:0005886">
    <property type="term" value="C:plasma membrane"/>
    <property type="evidence" value="ECO:0007669"/>
    <property type="project" value="UniProtKB-SubCell"/>
</dbReference>
<feature type="domain" description="Type II secretion system protein GspF" evidence="16">
    <location>
        <begin position="273"/>
        <end position="395"/>
    </location>
</feature>
<keyword evidence="11 15" id="KW-1133">Transmembrane helix</keyword>
<dbReference type="InterPro" id="IPR003004">
    <property type="entry name" value="GspF/PilC"/>
</dbReference>
<dbReference type="PRINTS" id="PR00812">
    <property type="entry name" value="BCTERIALGSPF"/>
</dbReference>
<evidence type="ECO:0000256" key="5">
    <source>
        <dbReference type="ARBA" id="ARBA00022475"/>
    </source>
</evidence>
<evidence type="ECO:0000256" key="10">
    <source>
        <dbReference type="ARBA" id="ARBA00022927"/>
    </source>
</evidence>
<keyword evidence="18" id="KW-1185">Reference proteome</keyword>
<proteinExistence type="inferred from homology"/>
<dbReference type="InterPro" id="IPR011850">
    <property type="entry name" value="T2SS_GspF"/>
</dbReference>
<evidence type="ECO:0000256" key="15">
    <source>
        <dbReference type="SAM" id="Phobius"/>
    </source>
</evidence>
<keyword evidence="9" id="KW-0106">Calcium</keyword>
<dbReference type="AlphaFoldDB" id="A0A0M4DF89"/>
<name>A0A0M4DF89_9BACT</name>
<dbReference type="GO" id="GO:0015627">
    <property type="term" value="C:type II protein secretion system complex"/>
    <property type="evidence" value="ECO:0007669"/>
    <property type="project" value="InterPro"/>
</dbReference>
<dbReference type="PANTHER" id="PTHR30012">
    <property type="entry name" value="GENERAL SECRETION PATHWAY PROTEIN"/>
    <property type="match status" value="1"/>
</dbReference>
<feature type="transmembrane region" description="Helical" evidence="15">
    <location>
        <begin position="222"/>
        <end position="241"/>
    </location>
</feature>
<dbReference type="GO" id="GO:0046872">
    <property type="term" value="F:metal ion binding"/>
    <property type="evidence" value="ECO:0007669"/>
    <property type="project" value="UniProtKB-KW"/>
</dbReference>
<feature type="transmembrane region" description="Helical" evidence="15">
    <location>
        <begin position="376"/>
        <end position="397"/>
    </location>
</feature>
<evidence type="ECO:0000256" key="13">
    <source>
        <dbReference type="ARBA" id="ARBA00030750"/>
    </source>
</evidence>
<keyword evidence="5" id="KW-1003">Cell membrane</keyword>
<dbReference type="Proteomes" id="UP000057158">
    <property type="component" value="Chromosome"/>
</dbReference>
<evidence type="ECO:0000313" key="17">
    <source>
        <dbReference type="EMBL" id="ALC15362.1"/>
    </source>
</evidence>
<evidence type="ECO:0000256" key="14">
    <source>
        <dbReference type="RuleBase" id="RU003923"/>
    </source>
</evidence>
<dbReference type="KEGG" id="des:DSOUD_0573"/>
<dbReference type="PROSITE" id="PS00874">
    <property type="entry name" value="T2SP_F"/>
    <property type="match status" value="1"/>
</dbReference>
<reference evidence="17 18" key="1">
    <citation type="submission" date="2015-07" db="EMBL/GenBank/DDBJ databases">
        <title>Isolation and Genomic Characterization of a Novel Halophilic Metal-Reducing Deltaproteobacterium from the Deep Subsurface.</title>
        <authorList>
            <person name="Badalamenti J.P."/>
            <person name="Summers Z.M."/>
            <person name="Gralnick J.A."/>
            <person name="Bond D.R."/>
        </authorList>
    </citation>
    <scope>NUCLEOTIDE SEQUENCE [LARGE SCALE GENOMIC DNA]</scope>
    <source>
        <strain evidence="17 18">WTL</strain>
    </source>
</reference>
<keyword evidence="12 15" id="KW-0472">Membrane</keyword>
<evidence type="ECO:0000256" key="6">
    <source>
        <dbReference type="ARBA" id="ARBA00022519"/>
    </source>
</evidence>
<feature type="transmembrane region" description="Helical" evidence="15">
    <location>
        <begin position="171"/>
        <end position="192"/>
    </location>
</feature>
<keyword evidence="8" id="KW-0479">Metal-binding</keyword>
<evidence type="ECO:0000256" key="2">
    <source>
        <dbReference type="ARBA" id="ARBA00004429"/>
    </source>
</evidence>